<dbReference type="InterPro" id="IPR050741">
    <property type="entry name" value="Acyl-CoA_dehydrogenase"/>
</dbReference>
<dbReference type="PANTHER" id="PTHR48083">
    <property type="entry name" value="MEDIUM-CHAIN SPECIFIC ACYL-COA DEHYDROGENASE, MITOCHONDRIAL-RELATED"/>
    <property type="match status" value="1"/>
</dbReference>
<organism evidence="5 6">
    <name type="scientific">Streptosporangium jomthongense</name>
    <dbReference type="NCBI Taxonomy" id="1193683"/>
    <lineage>
        <taxon>Bacteria</taxon>
        <taxon>Bacillati</taxon>
        <taxon>Actinomycetota</taxon>
        <taxon>Actinomycetes</taxon>
        <taxon>Streptosporangiales</taxon>
        <taxon>Streptosporangiaceae</taxon>
        <taxon>Streptosporangium</taxon>
    </lineage>
</organism>
<dbReference type="RefSeq" id="WP_386188203.1">
    <property type="nucleotide sequence ID" value="NZ_JBHSBC010000003.1"/>
</dbReference>
<dbReference type="PIRSF" id="PIRSF016578">
    <property type="entry name" value="HsaA"/>
    <property type="match status" value="1"/>
</dbReference>
<dbReference type="PANTHER" id="PTHR48083:SF5">
    <property type="entry name" value="NRGC PROTEIN"/>
    <property type="match status" value="1"/>
</dbReference>
<feature type="domain" description="Acyl-CoA dehydrogenase/oxidase N-terminal" evidence="3">
    <location>
        <begin position="40"/>
        <end position="113"/>
    </location>
</feature>
<dbReference type="SUPFAM" id="SSF56645">
    <property type="entry name" value="Acyl-CoA dehydrogenase NM domain-like"/>
    <property type="match status" value="1"/>
</dbReference>
<name>A0ABV8ESW4_9ACTN</name>
<dbReference type="Gene3D" id="2.40.110.10">
    <property type="entry name" value="Butyryl-CoA Dehydrogenase, subunit A, domain 2"/>
    <property type="match status" value="1"/>
</dbReference>
<dbReference type="Gene3D" id="1.10.540.10">
    <property type="entry name" value="Acyl-CoA dehydrogenase/oxidase, N-terminal domain"/>
    <property type="match status" value="1"/>
</dbReference>
<dbReference type="InterPro" id="IPR046373">
    <property type="entry name" value="Acyl-CoA_Oxase/DH_mid-dom_sf"/>
</dbReference>
<dbReference type="Gene3D" id="1.20.140.10">
    <property type="entry name" value="Butyryl-CoA Dehydrogenase, subunit A, domain 3"/>
    <property type="match status" value="1"/>
</dbReference>
<keyword evidence="6" id="KW-1185">Reference proteome</keyword>
<evidence type="ECO:0000313" key="5">
    <source>
        <dbReference type="EMBL" id="MFC3979453.1"/>
    </source>
</evidence>
<feature type="domain" description="Acyl-CoA dehydrogenase C-terminal" evidence="4">
    <location>
        <begin position="262"/>
        <end position="390"/>
    </location>
</feature>
<evidence type="ECO:0000256" key="2">
    <source>
        <dbReference type="ARBA" id="ARBA00049661"/>
    </source>
</evidence>
<evidence type="ECO:0000256" key="1">
    <source>
        <dbReference type="ARBA" id="ARBA00023002"/>
    </source>
</evidence>
<proteinExistence type="inferred from homology"/>
<comment type="caution">
    <text evidence="5">The sequence shown here is derived from an EMBL/GenBank/DDBJ whole genome shotgun (WGS) entry which is preliminary data.</text>
</comment>
<keyword evidence="1" id="KW-0560">Oxidoreductase</keyword>
<evidence type="ECO:0000313" key="6">
    <source>
        <dbReference type="Proteomes" id="UP001595698"/>
    </source>
</evidence>
<dbReference type="SUPFAM" id="SSF47203">
    <property type="entry name" value="Acyl-CoA dehydrogenase C-terminal domain-like"/>
    <property type="match status" value="1"/>
</dbReference>
<evidence type="ECO:0000259" key="4">
    <source>
        <dbReference type="Pfam" id="PF08028"/>
    </source>
</evidence>
<gene>
    <name evidence="5" type="ORF">ACFOYY_04930</name>
</gene>
<protein>
    <submittedName>
        <fullName evidence="5">Acyl-CoA dehydrogenase family protein</fullName>
    </submittedName>
</protein>
<dbReference type="Pfam" id="PF08028">
    <property type="entry name" value="Acyl-CoA_dh_2"/>
    <property type="match status" value="1"/>
</dbReference>
<evidence type="ECO:0000259" key="3">
    <source>
        <dbReference type="Pfam" id="PF02771"/>
    </source>
</evidence>
<sequence length="410" mass="43819">MNALISTTGGYVNEQPKRLLNKTPATAETDHWLAKADALASVIDEHREQAEYERVTPAPVIDALRAAGVHRMWVSKDFGGGQVSLRTGSAVIQRLAAANPSVAWQMGVQGAIGRLSDYLPEQTARKLFAENDTLVVGGVNPSGRAVPVDGGFRLSGTWAFASGSAHADWLICAAVVTGEDGTPHMTDTGPETRMLFVPKSECRMLDTWHTIGLRGTGSEHFEIEETFVTEDFTVAVADMLRPPAARPSRAYAIGYYDFGPFTSASTAVGTAQGALEAFKSLATRKTPAAATNPLAGSHTVQEKLGRAEAQLRAARLALVDAAWHAENCGEDGGDALSALIRLTAATVAENATSVVDTAFRLAGTTAIYTSSPLERYFRDVHTAVKHITLSHTHFETVGQYLLGGPLMMRR</sequence>
<reference evidence="6" key="1">
    <citation type="journal article" date="2019" name="Int. J. Syst. Evol. Microbiol.">
        <title>The Global Catalogue of Microorganisms (GCM) 10K type strain sequencing project: providing services to taxonomists for standard genome sequencing and annotation.</title>
        <authorList>
            <consortium name="The Broad Institute Genomics Platform"/>
            <consortium name="The Broad Institute Genome Sequencing Center for Infectious Disease"/>
            <person name="Wu L."/>
            <person name="Ma J."/>
        </authorList>
    </citation>
    <scope>NUCLEOTIDE SEQUENCE [LARGE SCALE GENOMIC DNA]</scope>
    <source>
        <strain evidence="6">TBRC 7912</strain>
    </source>
</reference>
<dbReference type="InterPro" id="IPR009100">
    <property type="entry name" value="AcylCoA_DH/oxidase_NM_dom_sf"/>
</dbReference>
<comment type="similarity">
    <text evidence="2">Belongs to the HpaH/HsaA monooxygenase family.</text>
</comment>
<dbReference type="InterPro" id="IPR037069">
    <property type="entry name" value="AcylCoA_DH/ox_N_sf"/>
</dbReference>
<dbReference type="InterPro" id="IPR013107">
    <property type="entry name" value="Acyl-CoA_DH_C"/>
</dbReference>
<dbReference type="InterPro" id="IPR036250">
    <property type="entry name" value="AcylCo_DH-like_C"/>
</dbReference>
<dbReference type="EMBL" id="JBHSBC010000003">
    <property type="protein sequence ID" value="MFC3979453.1"/>
    <property type="molecule type" value="Genomic_DNA"/>
</dbReference>
<dbReference type="Pfam" id="PF02771">
    <property type="entry name" value="Acyl-CoA_dh_N"/>
    <property type="match status" value="1"/>
</dbReference>
<accession>A0ABV8ESW4</accession>
<dbReference type="InterPro" id="IPR013786">
    <property type="entry name" value="AcylCoA_DH/ox_N"/>
</dbReference>
<dbReference type="Proteomes" id="UP001595698">
    <property type="component" value="Unassembled WGS sequence"/>
</dbReference>